<dbReference type="Gene3D" id="3.20.20.100">
    <property type="entry name" value="NADP-dependent oxidoreductase domain"/>
    <property type="match status" value="1"/>
</dbReference>
<dbReference type="PANTHER" id="PTHR43364">
    <property type="entry name" value="NADH-SPECIFIC METHYLGLYOXAL REDUCTASE-RELATED"/>
    <property type="match status" value="1"/>
</dbReference>
<dbReference type="InterPro" id="IPR023210">
    <property type="entry name" value="NADP_OxRdtase_dom"/>
</dbReference>
<dbReference type="InterPro" id="IPR050523">
    <property type="entry name" value="AKR_Detox_Biosynth"/>
</dbReference>
<evidence type="ECO:0000313" key="4">
    <source>
        <dbReference type="Proteomes" id="UP001500731"/>
    </source>
</evidence>
<keyword evidence="4" id="KW-1185">Reference proteome</keyword>
<evidence type="ECO:0000259" key="2">
    <source>
        <dbReference type="Pfam" id="PF00248"/>
    </source>
</evidence>
<sequence>MRLTTQRSQHGGDRMRLFSVGPGTPDTASGSGAPAQAVHATAPLPHPSAPIPVVGPGIGTGLRVPIGETGIRTFPLILGGAEFGWNTDAETATRILDRYLEFGGNAVHTADSFAAGRSEHIIGRWVATRANRDDIVLNVRVGGHPDNPGLGSVNLVRAVEGSLTRLGVDSIDVLYLDGSSDDGSTLEDTLATAEWLVETGKIRTLGAFGFTPERLVEARILASAGYPRIEVLDEPYNLLRRQGFEGDLRLVAAAQGLAVTPSHALEHGFLSGRHRSKQALQGVRGMQLRGNINRRGIKVLRALDIAASELQVPVAAVAIGWLLAQRTITAPIVNAFATDQVDELIQGAGVALGRAQLAELTKAAG</sequence>
<gene>
    <name evidence="3" type="ORF">GCM10023171_15280</name>
</gene>
<proteinExistence type="predicted"/>
<feature type="region of interest" description="Disordered" evidence="1">
    <location>
        <begin position="1"/>
        <end position="36"/>
    </location>
</feature>
<comment type="caution">
    <text evidence="3">The sequence shown here is derived from an EMBL/GenBank/DDBJ whole genome shotgun (WGS) entry which is preliminary data.</text>
</comment>
<name>A0ABP8PBB9_9MICO</name>
<protein>
    <submittedName>
        <fullName evidence="3">Aldo/keto reductase</fullName>
    </submittedName>
</protein>
<dbReference type="EMBL" id="BAABGP010000008">
    <property type="protein sequence ID" value="GAA4483549.1"/>
    <property type="molecule type" value="Genomic_DNA"/>
</dbReference>
<dbReference type="PANTHER" id="PTHR43364:SF6">
    <property type="entry name" value="OXIDOREDUCTASE-RELATED"/>
    <property type="match status" value="1"/>
</dbReference>
<feature type="domain" description="NADP-dependent oxidoreductase" evidence="2">
    <location>
        <begin position="75"/>
        <end position="362"/>
    </location>
</feature>
<evidence type="ECO:0000256" key="1">
    <source>
        <dbReference type="SAM" id="MobiDB-lite"/>
    </source>
</evidence>
<reference evidence="4" key="1">
    <citation type="journal article" date="2019" name="Int. J. Syst. Evol. Microbiol.">
        <title>The Global Catalogue of Microorganisms (GCM) 10K type strain sequencing project: providing services to taxonomists for standard genome sequencing and annotation.</title>
        <authorList>
            <consortium name="The Broad Institute Genomics Platform"/>
            <consortium name="The Broad Institute Genome Sequencing Center for Infectious Disease"/>
            <person name="Wu L."/>
            <person name="Ma J."/>
        </authorList>
    </citation>
    <scope>NUCLEOTIDE SEQUENCE [LARGE SCALE GENOMIC DNA]</scope>
    <source>
        <strain evidence="4">JCM 17839</strain>
    </source>
</reference>
<organism evidence="3 4">
    <name type="scientific">Microbacterium panaciterrae</name>
    <dbReference type="NCBI Taxonomy" id="985759"/>
    <lineage>
        <taxon>Bacteria</taxon>
        <taxon>Bacillati</taxon>
        <taxon>Actinomycetota</taxon>
        <taxon>Actinomycetes</taxon>
        <taxon>Micrococcales</taxon>
        <taxon>Microbacteriaceae</taxon>
        <taxon>Microbacterium</taxon>
    </lineage>
</organism>
<evidence type="ECO:0000313" key="3">
    <source>
        <dbReference type="EMBL" id="GAA4483549.1"/>
    </source>
</evidence>
<accession>A0ABP8PBB9</accession>
<dbReference type="Pfam" id="PF00248">
    <property type="entry name" value="Aldo_ket_red"/>
    <property type="match status" value="1"/>
</dbReference>
<dbReference type="SUPFAM" id="SSF51430">
    <property type="entry name" value="NAD(P)-linked oxidoreductase"/>
    <property type="match status" value="1"/>
</dbReference>
<dbReference type="Proteomes" id="UP001500731">
    <property type="component" value="Unassembled WGS sequence"/>
</dbReference>
<dbReference type="InterPro" id="IPR036812">
    <property type="entry name" value="NAD(P)_OxRdtase_dom_sf"/>
</dbReference>